<feature type="transmembrane region" description="Helical" evidence="1">
    <location>
        <begin position="58"/>
        <end position="77"/>
    </location>
</feature>
<evidence type="ECO:0000313" key="2">
    <source>
        <dbReference type="EMBL" id="KAK8740051.1"/>
    </source>
</evidence>
<dbReference type="EMBL" id="JARKIK010000034">
    <property type="protein sequence ID" value="KAK8740051.1"/>
    <property type="molecule type" value="Genomic_DNA"/>
</dbReference>
<evidence type="ECO:0000313" key="3">
    <source>
        <dbReference type="Proteomes" id="UP001445076"/>
    </source>
</evidence>
<feature type="non-terminal residue" evidence="2">
    <location>
        <position position="1"/>
    </location>
</feature>
<keyword evidence="1" id="KW-0472">Membrane</keyword>
<accession>A0AAW0X6N5</accession>
<keyword evidence="1" id="KW-1133">Transmembrane helix</keyword>
<comment type="caution">
    <text evidence="2">The sequence shown here is derived from an EMBL/GenBank/DDBJ whole genome shotgun (WGS) entry which is preliminary data.</text>
</comment>
<keyword evidence="1" id="KW-0812">Transmembrane</keyword>
<evidence type="ECO:0000256" key="1">
    <source>
        <dbReference type="SAM" id="Phobius"/>
    </source>
</evidence>
<gene>
    <name evidence="2" type="ORF">OTU49_003009</name>
</gene>
<dbReference type="AlphaFoldDB" id="A0AAW0X6N5"/>
<reference evidence="2 3" key="1">
    <citation type="journal article" date="2024" name="BMC Genomics">
        <title>Genome assembly of redclaw crayfish (Cherax quadricarinatus) provides insights into its immune adaptation and hypoxia tolerance.</title>
        <authorList>
            <person name="Liu Z."/>
            <person name="Zheng J."/>
            <person name="Li H."/>
            <person name="Fang K."/>
            <person name="Wang S."/>
            <person name="He J."/>
            <person name="Zhou D."/>
            <person name="Weng S."/>
            <person name="Chi M."/>
            <person name="Gu Z."/>
            <person name="He J."/>
            <person name="Li F."/>
            <person name="Wang M."/>
        </authorList>
    </citation>
    <scope>NUCLEOTIDE SEQUENCE [LARGE SCALE GENOMIC DNA]</scope>
    <source>
        <strain evidence="2">ZL_2023a</strain>
    </source>
</reference>
<organism evidence="2 3">
    <name type="scientific">Cherax quadricarinatus</name>
    <name type="common">Australian red claw crayfish</name>
    <dbReference type="NCBI Taxonomy" id="27406"/>
    <lineage>
        <taxon>Eukaryota</taxon>
        <taxon>Metazoa</taxon>
        <taxon>Ecdysozoa</taxon>
        <taxon>Arthropoda</taxon>
        <taxon>Crustacea</taxon>
        <taxon>Multicrustacea</taxon>
        <taxon>Malacostraca</taxon>
        <taxon>Eumalacostraca</taxon>
        <taxon>Eucarida</taxon>
        <taxon>Decapoda</taxon>
        <taxon>Pleocyemata</taxon>
        <taxon>Astacidea</taxon>
        <taxon>Parastacoidea</taxon>
        <taxon>Parastacidae</taxon>
        <taxon>Cherax</taxon>
    </lineage>
</organism>
<dbReference type="Proteomes" id="UP001445076">
    <property type="component" value="Unassembled WGS sequence"/>
</dbReference>
<sequence>LPDNVHTHPSLLREVINISKDIQSISRKGLEYYLINYGPLVKVFVTDFMDTFGVARNLQLAIPIIVKLLIIGVYAAMQFQPSLVAFQQTAQSAYIFLKNFNTPELKIMNDLTDSVFDVLDNEVV</sequence>
<name>A0AAW0X6N5_CHEQU</name>
<protein>
    <submittedName>
        <fullName evidence="2">Uncharacterized protein</fullName>
    </submittedName>
</protein>
<proteinExistence type="predicted"/>
<keyword evidence="3" id="KW-1185">Reference proteome</keyword>